<keyword evidence="1" id="KW-1133">Transmembrane helix</keyword>
<proteinExistence type="predicted"/>
<accession>A0A090Q2A9</accession>
<gene>
    <name evidence="2" type="ORF">JCM19294_1835</name>
</gene>
<organism evidence="2 3">
    <name type="scientific">Nonlabens tegetincola</name>
    <dbReference type="NCBI Taxonomy" id="323273"/>
    <lineage>
        <taxon>Bacteria</taxon>
        <taxon>Pseudomonadati</taxon>
        <taxon>Bacteroidota</taxon>
        <taxon>Flavobacteriia</taxon>
        <taxon>Flavobacteriales</taxon>
        <taxon>Flavobacteriaceae</taxon>
        <taxon>Nonlabens</taxon>
    </lineage>
</organism>
<dbReference type="EMBL" id="BBML01000002">
    <property type="protein sequence ID" value="GAK96322.1"/>
    <property type="molecule type" value="Genomic_DNA"/>
</dbReference>
<feature type="transmembrane region" description="Helical" evidence="1">
    <location>
        <begin position="6"/>
        <end position="25"/>
    </location>
</feature>
<keyword evidence="1" id="KW-0472">Membrane</keyword>
<comment type="caution">
    <text evidence="2">The sequence shown here is derived from an EMBL/GenBank/DDBJ whole genome shotgun (WGS) entry which is preliminary data.</text>
</comment>
<evidence type="ECO:0000313" key="3">
    <source>
        <dbReference type="Proteomes" id="UP000029221"/>
    </source>
</evidence>
<name>A0A090Q2A9_9FLAO</name>
<sequence length="43" mass="4878">MHHGTNIGLAGLILQIMSKFVPLLFEISRYNFRFVNTAENNAV</sequence>
<reference evidence="2" key="1">
    <citation type="journal article" date="2014" name="Genome Announc.">
        <title>Draft Genome Sequences of Marine Flavobacterium Nonlabens Strains NR17, NR24, NR27, NR32, NR33, and Ara13.</title>
        <authorList>
            <person name="Nakanishi M."/>
            <person name="Meirelles P."/>
            <person name="Suzuki R."/>
            <person name="Takatani N."/>
            <person name="Mino S."/>
            <person name="Suda W."/>
            <person name="Oshima K."/>
            <person name="Hattori M."/>
            <person name="Ohkuma M."/>
            <person name="Hosokawa M."/>
            <person name="Miyashita K."/>
            <person name="Thompson F.L."/>
            <person name="Niwa A."/>
            <person name="Sawabe T."/>
            <person name="Sawabe T."/>
        </authorList>
    </citation>
    <scope>NUCLEOTIDE SEQUENCE [LARGE SCALE GENOMIC DNA]</scope>
    <source>
        <strain evidence="2">JCM 19294</strain>
    </source>
</reference>
<evidence type="ECO:0000313" key="2">
    <source>
        <dbReference type="EMBL" id="GAK96322.1"/>
    </source>
</evidence>
<evidence type="ECO:0000256" key="1">
    <source>
        <dbReference type="SAM" id="Phobius"/>
    </source>
</evidence>
<protein>
    <submittedName>
        <fullName evidence="2">Uncharacterized protein</fullName>
    </submittedName>
</protein>
<keyword evidence="1" id="KW-0812">Transmembrane</keyword>
<keyword evidence="3" id="KW-1185">Reference proteome</keyword>
<dbReference type="Proteomes" id="UP000029221">
    <property type="component" value="Unassembled WGS sequence"/>
</dbReference>
<dbReference type="AlphaFoldDB" id="A0A090Q2A9"/>